<gene>
    <name evidence="1" type="ORF">SAMN05660206_103340</name>
</gene>
<dbReference type="RefSeq" id="WP_093364557.1">
    <property type="nucleotide sequence ID" value="NZ_FOZZ01000003.1"/>
</dbReference>
<accession>A0A1I6RBN8</accession>
<dbReference type="SUPFAM" id="SSF48452">
    <property type="entry name" value="TPR-like"/>
    <property type="match status" value="1"/>
</dbReference>
<dbReference type="Gene3D" id="1.25.40.390">
    <property type="match status" value="2"/>
</dbReference>
<dbReference type="EMBL" id="FOZZ01000003">
    <property type="protein sequence ID" value="SFS62132.1"/>
    <property type="molecule type" value="Genomic_DNA"/>
</dbReference>
<organism evidence="1 2">
    <name type="scientific">Sphingobacterium wenxiniae</name>
    <dbReference type="NCBI Taxonomy" id="683125"/>
    <lineage>
        <taxon>Bacteria</taxon>
        <taxon>Pseudomonadati</taxon>
        <taxon>Bacteroidota</taxon>
        <taxon>Sphingobacteriia</taxon>
        <taxon>Sphingobacteriales</taxon>
        <taxon>Sphingobacteriaceae</taxon>
        <taxon>Sphingobacterium</taxon>
    </lineage>
</organism>
<dbReference type="STRING" id="683125.SAMN05660206_103340"/>
<reference evidence="1 2" key="1">
    <citation type="submission" date="2016-10" db="EMBL/GenBank/DDBJ databases">
        <authorList>
            <person name="de Groot N.N."/>
        </authorList>
    </citation>
    <scope>NUCLEOTIDE SEQUENCE [LARGE SCALE GENOMIC DNA]</scope>
    <source>
        <strain evidence="1 2">DSM 22789</strain>
    </source>
</reference>
<proteinExistence type="predicted"/>
<dbReference type="InterPro" id="IPR011990">
    <property type="entry name" value="TPR-like_helical_dom_sf"/>
</dbReference>
<dbReference type="Proteomes" id="UP000198785">
    <property type="component" value="Unassembled WGS sequence"/>
</dbReference>
<evidence type="ECO:0000313" key="2">
    <source>
        <dbReference type="Proteomes" id="UP000198785"/>
    </source>
</evidence>
<keyword evidence="2" id="KW-1185">Reference proteome</keyword>
<protein>
    <submittedName>
        <fullName evidence="1">Starch-binding associating with outer membrane</fullName>
    </submittedName>
</protein>
<evidence type="ECO:0000313" key="1">
    <source>
        <dbReference type="EMBL" id="SFS62132.1"/>
    </source>
</evidence>
<dbReference type="InterPro" id="IPR041662">
    <property type="entry name" value="SusD-like_2"/>
</dbReference>
<dbReference type="AlphaFoldDB" id="A0A1I6RBN8"/>
<sequence>MKKLSYILGVLLLLNLTSCEKWLDVNENPSQANDEVPTPDLRLRSIQMQFIDAYESSGTRAAWITQNITKNGASTNNDLIVRWDFPLASTTWPYQAWFVFTAGNLEPMINKATEEEAWHYVGAGQLIHAWGFMLMLDLYGEMPYTDALGSDVTPAYDDGKTIFYGCLDMLDKAIENLSKQQGVTATPLSGGDIWNGGDPQKWLKLAYGLKARWLNNLSKKSFYDPDAVLAALEKAPQSIGDNTVMDAINTDETNISGIVRSMQHGNLGGTGNKMSKWYTDLLTNSFTGGSKVVDPRAVRIIPSAEFYNSTTGKKEWRLSEGVDLIGSDIRTKGGPVLFEIMATKADANTTHPSGYVRAGNDTEAANASFFNRWYTTNATADRQGDSVYVSVYSDRLDWVAAVREARKDADVRNDQYLASRYNGMRLINPNFNDETINVNSTGSFYIRADAPAHLLTYHEMCFIKAEVLLRKGDAANALTAYKAGIRAHMEAMNEKLREYDQSKYGKQVISESEIAAFLSSKAVAQTAGELSMAKIMQQKQISMSLTVQNWNDMRRFNYSAPHPQFGVVYPDFARPFEVASATVAECYPGASPSDVRYWPRRIQQCSHERNYNSENWLASHPEANLRSILSAPVWWDIEE</sequence>
<dbReference type="Pfam" id="PF12771">
    <property type="entry name" value="SusD-like_2"/>
    <property type="match status" value="2"/>
</dbReference>
<dbReference type="OrthoDB" id="9766256at2"/>
<name>A0A1I6RBN8_9SPHI</name>